<evidence type="ECO:0000259" key="2">
    <source>
        <dbReference type="Pfam" id="PF14111"/>
    </source>
</evidence>
<gene>
    <name evidence="3" type="primary">BnaC08g08990D</name>
    <name evidence="3" type="ORF">GSBRNA2T00061651001</name>
</gene>
<feature type="compositionally biased region" description="Polar residues" evidence="1">
    <location>
        <begin position="182"/>
        <end position="197"/>
    </location>
</feature>
<accession>A0A078FDE8</accession>
<dbReference type="Pfam" id="PF14111">
    <property type="entry name" value="DUF4283"/>
    <property type="match status" value="1"/>
</dbReference>
<dbReference type="InterPro" id="IPR025558">
    <property type="entry name" value="DUF4283"/>
</dbReference>
<dbReference type="EMBL" id="LK032022">
    <property type="protein sequence ID" value="CDY12410.1"/>
    <property type="molecule type" value="Genomic_DNA"/>
</dbReference>
<evidence type="ECO:0000313" key="3">
    <source>
        <dbReference type="EMBL" id="CDY12410.1"/>
    </source>
</evidence>
<dbReference type="STRING" id="3708.A0A078FDE8"/>
<feature type="domain" description="DUF4283" evidence="2">
    <location>
        <begin position="263"/>
        <end position="303"/>
    </location>
</feature>
<dbReference type="InterPro" id="IPR040256">
    <property type="entry name" value="At4g02000-like"/>
</dbReference>
<dbReference type="PaxDb" id="3708-A0A078FDE8"/>
<dbReference type="OMA" id="SPPDTEM"/>
<evidence type="ECO:0000256" key="1">
    <source>
        <dbReference type="SAM" id="MobiDB-lite"/>
    </source>
</evidence>
<feature type="region of interest" description="Disordered" evidence="1">
    <location>
        <begin position="1"/>
        <end position="72"/>
    </location>
</feature>
<dbReference type="PANTHER" id="PTHR31286:SF90">
    <property type="entry name" value="DUF4283 DOMAIN-CONTAINING PROTEIN"/>
    <property type="match status" value="1"/>
</dbReference>
<protein>
    <submittedName>
        <fullName evidence="3">BnaC08g08990D protein</fullName>
    </submittedName>
</protein>
<keyword evidence="4" id="KW-1185">Reference proteome</keyword>
<dbReference type="AlphaFoldDB" id="A0A078FDE8"/>
<dbReference type="Proteomes" id="UP000028999">
    <property type="component" value="Unassembled WGS sequence"/>
</dbReference>
<feature type="region of interest" description="Disordered" evidence="1">
    <location>
        <begin position="429"/>
        <end position="464"/>
    </location>
</feature>
<name>A0A078FDE8_BRANA</name>
<proteinExistence type="predicted"/>
<feature type="compositionally biased region" description="Polar residues" evidence="1">
    <location>
        <begin position="46"/>
        <end position="70"/>
    </location>
</feature>
<feature type="region of interest" description="Disordered" evidence="1">
    <location>
        <begin position="138"/>
        <end position="209"/>
    </location>
</feature>
<evidence type="ECO:0000313" key="4">
    <source>
        <dbReference type="Proteomes" id="UP000028999"/>
    </source>
</evidence>
<feature type="compositionally biased region" description="Basic and acidic residues" evidence="1">
    <location>
        <begin position="435"/>
        <end position="458"/>
    </location>
</feature>
<reference evidence="3 4" key="1">
    <citation type="journal article" date="2014" name="Science">
        <title>Plant genetics. Early allopolyploid evolution in the post-Neolithic Brassica napus oilseed genome.</title>
        <authorList>
            <person name="Chalhoub B."/>
            <person name="Denoeud F."/>
            <person name="Liu S."/>
            <person name="Parkin I.A."/>
            <person name="Tang H."/>
            <person name="Wang X."/>
            <person name="Chiquet J."/>
            <person name="Belcram H."/>
            <person name="Tong C."/>
            <person name="Samans B."/>
            <person name="Correa M."/>
            <person name="Da Silva C."/>
            <person name="Just J."/>
            <person name="Falentin C."/>
            <person name="Koh C.S."/>
            <person name="Le Clainche I."/>
            <person name="Bernard M."/>
            <person name="Bento P."/>
            <person name="Noel B."/>
            <person name="Labadie K."/>
            <person name="Alberti A."/>
            <person name="Charles M."/>
            <person name="Arnaud D."/>
            <person name="Guo H."/>
            <person name="Daviaud C."/>
            <person name="Alamery S."/>
            <person name="Jabbari K."/>
            <person name="Zhao M."/>
            <person name="Edger P.P."/>
            <person name="Chelaifa H."/>
            <person name="Tack D."/>
            <person name="Lassalle G."/>
            <person name="Mestiri I."/>
            <person name="Schnel N."/>
            <person name="Le Paslier M.C."/>
            <person name="Fan G."/>
            <person name="Renault V."/>
            <person name="Bayer P.E."/>
            <person name="Golicz A.A."/>
            <person name="Manoli S."/>
            <person name="Lee T.H."/>
            <person name="Thi V.H."/>
            <person name="Chalabi S."/>
            <person name="Hu Q."/>
            <person name="Fan C."/>
            <person name="Tollenaere R."/>
            <person name="Lu Y."/>
            <person name="Battail C."/>
            <person name="Shen J."/>
            <person name="Sidebottom C.H."/>
            <person name="Wang X."/>
            <person name="Canaguier A."/>
            <person name="Chauveau A."/>
            <person name="Berard A."/>
            <person name="Deniot G."/>
            <person name="Guan M."/>
            <person name="Liu Z."/>
            <person name="Sun F."/>
            <person name="Lim Y.P."/>
            <person name="Lyons E."/>
            <person name="Town C.D."/>
            <person name="Bancroft I."/>
            <person name="Wang X."/>
            <person name="Meng J."/>
            <person name="Ma J."/>
            <person name="Pires J.C."/>
            <person name="King G.J."/>
            <person name="Brunel D."/>
            <person name="Delourme R."/>
            <person name="Renard M."/>
            <person name="Aury J.M."/>
            <person name="Adams K.L."/>
            <person name="Batley J."/>
            <person name="Snowdon R.J."/>
            <person name="Tost J."/>
            <person name="Edwards D."/>
            <person name="Zhou Y."/>
            <person name="Hua W."/>
            <person name="Sharpe A.G."/>
            <person name="Paterson A.H."/>
            <person name="Guan C."/>
            <person name="Wincker P."/>
        </authorList>
    </citation>
    <scope>NUCLEOTIDE SEQUENCE [LARGE SCALE GENOMIC DNA]</scope>
    <source>
        <strain evidence="4">cv. Darmor-bzh</strain>
    </source>
</reference>
<feature type="compositionally biased region" description="Polar residues" evidence="1">
    <location>
        <begin position="139"/>
        <end position="170"/>
    </location>
</feature>
<sequence length="464" mass="51304">MSNPWSRNHRASALFPPPLTTGDDRNSVPPLPADPPDLAQYLPLSPSISITPQSSRHSPSISVTPQSSRYSPLPTAAIVPRVTVSSPPDTEMVMVDKTAVVLDPTEISTMSNVAGSESTVADKVSTENYTILKPKFSSALHTNRASSSPLAPLKPTSSTSLQKSTENLFANSAPILPPPATNKLQQSPHPISEQAPTPFQPSYQNPNPNPNQIPNPFTTSNPTFVEKIRISEDKTLKRLAPLQFSETRRLRVLIPDEVFQKGADLHKDFIVCYFKGRPPPYSHIKSVLNHMWGKGKRLEIHNNPITRSVLWTSAHSDQSPSLQSIQIWAHLHGVPLDLRHTYGLSLVAGLVGEPKETNDFTKNLVSLTLSHVKVEVDLTKPLPSIVEFTRQSGEVVEVLVTYPWLPPTCSHCKELGHIVKNCLHIPLTKPPPPASKEKTNNQTKEVNKKWYSYKDRQTKRSKAV</sequence>
<dbReference type="Gramene" id="CDY12410">
    <property type="protein sequence ID" value="CDY12410"/>
    <property type="gene ID" value="GSBRNA2T00061651001"/>
</dbReference>
<organism evidence="3 4">
    <name type="scientific">Brassica napus</name>
    <name type="common">Rape</name>
    <dbReference type="NCBI Taxonomy" id="3708"/>
    <lineage>
        <taxon>Eukaryota</taxon>
        <taxon>Viridiplantae</taxon>
        <taxon>Streptophyta</taxon>
        <taxon>Embryophyta</taxon>
        <taxon>Tracheophyta</taxon>
        <taxon>Spermatophyta</taxon>
        <taxon>Magnoliopsida</taxon>
        <taxon>eudicotyledons</taxon>
        <taxon>Gunneridae</taxon>
        <taxon>Pentapetalae</taxon>
        <taxon>rosids</taxon>
        <taxon>malvids</taxon>
        <taxon>Brassicales</taxon>
        <taxon>Brassicaceae</taxon>
        <taxon>Brassiceae</taxon>
        <taxon>Brassica</taxon>
    </lineage>
</organism>
<dbReference type="PANTHER" id="PTHR31286">
    <property type="entry name" value="GLYCINE-RICH CELL WALL STRUCTURAL PROTEIN 1.8-LIKE"/>
    <property type="match status" value="1"/>
</dbReference>